<dbReference type="InterPro" id="IPR045226">
    <property type="entry name" value="Dsc3"/>
</dbReference>
<name>A0A4S2N5I9_9PEZI</name>
<keyword evidence="2" id="KW-1133">Transmembrane helix</keyword>
<protein>
    <recommendedName>
        <fullName evidence="3">DSC E3 ubiquitin ligase complex subunit 3 C-terminal domain-containing protein</fullName>
    </recommendedName>
</protein>
<feature type="domain" description="DSC E3 ubiquitin ligase complex subunit 3 C-terminal" evidence="3">
    <location>
        <begin position="116"/>
        <end position="219"/>
    </location>
</feature>
<feature type="transmembrane region" description="Helical" evidence="2">
    <location>
        <begin position="198"/>
        <end position="218"/>
    </location>
</feature>
<dbReference type="PANTHER" id="PTHR28049:SF1">
    <property type="entry name" value="DSC E3 UBIQUITIN LIGASE COMPLEX SUBUNIT 3"/>
    <property type="match status" value="1"/>
</dbReference>
<organism evidence="4 5">
    <name type="scientific">Ascodesmis nigricans</name>
    <dbReference type="NCBI Taxonomy" id="341454"/>
    <lineage>
        <taxon>Eukaryota</taxon>
        <taxon>Fungi</taxon>
        <taxon>Dikarya</taxon>
        <taxon>Ascomycota</taxon>
        <taxon>Pezizomycotina</taxon>
        <taxon>Pezizomycetes</taxon>
        <taxon>Pezizales</taxon>
        <taxon>Ascodesmidaceae</taxon>
        <taxon>Ascodesmis</taxon>
    </lineage>
</organism>
<keyword evidence="5" id="KW-1185">Reference proteome</keyword>
<accession>A0A4S2N5I9</accession>
<evidence type="ECO:0000259" key="3">
    <source>
        <dbReference type="Pfam" id="PF13373"/>
    </source>
</evidence>
<keyword evidence="2" id="KW-0812">Transmembrane</keyword>
<dbReference type="GO" id="GO:0044695">
    <property type="term" value="C:Dsc E3 ubiquitin ligase complex"/>
    <property type="evidence" value="ECO:0007669"/>
    <property type="project" value="InterPro"/>
</dbReference>
<dbReference type="OrthoDB" id="2556122at2759"/>
<gene>
    <name evidence="4" type="ORF">EX30DRAFT_1244</name>
</gene>
<feature type="compositionally biased region" description="Low complexity" evidence="1">
    <location>
        <begin position="87"/>
        <end position="107"/>
    </location>
</feature>
<evidence type="ECO:0000256" key="1">
    <source>
        <dbReference type="SAM" id="MobiDB-lite"/>
    </source>
</evidence>
<evidence type="ECO:0000313" key="4">
    <source>
        <dbReference type="EMBL" id="TGZ84491.1"/>
    </source>
</evidence>
<reference evidence="4 5" key="1">
    <citation type="submission" date="2019-04" db="EMBL/GenBank/DDBJ databases">
        <title>Comparative genomics and transcriptomics to analyze fruiting body development in filamentous ascomycetes.</title>
        <authorList>
            <consortium name="DOE Joint Genome Institute"/>
            <person name="Lutkenhaus R."/>
            <person name="Traeger S."/>
            <person name="Breuer J."/>
            <person name="Kuo A."/>
            <person name="Lipzen A."/>
            <person name="Pangilinan J."/>
            <person name="Dilworth D."/>
            <person name="Sandor L."/>
            <person name="Poggeler S."/>
            <person name="Barry K."/>
            <person name="Grigoriev I.V."/>
            <person name="Nowrousian M."/>
        </authorList>
    </citation>
    <scope>NUCLEOTIDE SEQUENCE [LARGE SCALE GENOMIC DNA]</scope>
    <source>
        <strain evidence="4 5">CBS 389.68</strain>
    </source>
</reference>
<dbReference type="EMBL" id="ML220112">
    <property type="protein sequence ID" value="TGZ84491.1"/>
    <property type="molecule type" value="Genomic_DNA"/>
</dbReference>
<dbReference type="FunCoup" id="A0A4S2N5I9">
    <property type="interactions" value="10"/>
</dbReference>
<evidence type="ECO:0000313" key="5">
    <source>
        <dbReference type="Proteomes" id="UP000298138"/>
    </source>
</evidence>
<feature type="region of interest" description="Disordered" evidence="1">
    <location>
        <begin position="87"/>
        <end position="111"/>
    </location>
</feature>
<dbReference type="InParanoid" id="A0A4S2N5I9"/>
<evidence type="ECO:0000256" key="2">
    <source>
        <dbReference type="SAM" id="Phobius"/>
    </source>
</evidence>
<dbReference type="InterPro" id="IPR025390">
    <property type="entry name" value="Dsc3_C"/>
</dbReference>
<dbReference type="AlphaFoldDB" id="A0A4S2N5I9"/>
<proteinExistence type="predicted"/>
<dbReference type="Proteomes" id="UP000298138">
    <property type="component" value="Unassembled WGS sequence"/>
</dbReference>
<dbReference type="GO" id="GO:0005783">
    <property type="term" value="C:endoplasmic reticulum"/>
    <property type="evidence" value="ECO:0007669"/>
    <property type="project" value="TreeGrafter"/>
</dbReference>
<sequence>MTENDSHDATTTLALRFTIPLPDLPLSLPSHTDLSAVNARVLAVHRHLADSSLRYIHAGRILPLNTPLSSIPNGSFIHVSVSSLQPAADQSSPTAASSSQQQQSRAPLPVQREEPQGFDRLLSAGFTPAEVAALRDRFPDLGREGEERWIEEGVGAETGGQGSQGHTDTLRGVVEGFFWPLGALALLREVGMRRGGLAGSRGMAVLAGVAVNLLFGLVRSGS</sequence>
<keyword evidence="2" id="KW-0472">Membrane</keyword>
<dbReference type="Pfam" id="PF13373">
    <property type="entry name" value="Dsc3_C"/>
    <property type="match status" value="1"/>
</dbReference>
<dbReference type="PANTHER" id="PTHR28049">
    <property type="entry name" value="TRANSMEMBRANE PROTEIN YOR223W"/>
    <property type="match status" value="1"/>
</dbReference>